<evidence type="ECO:0000259" key="1">
    <source>
        <dbReference type="Pfam" id="PF07561"/>
    </source>
</evidence>
<name>A0ABY6ZMP2_9BACL</name>
<evidence type="ECO:0000313" key="3">
    <source>
        <dbReference type="Proteomes" id="UP001164761"/>
    </source>
</evidence>
<dbReference type="InterPro" id="IPR011437">
    <property type="entry name" value="DUF1540"/>
</dbReference>
<organism evidence="2 3">
    <name type="scientific">Alicyclobacillus fastidiosus</name>
    <dbReference type="NCBI Taxonomy" id="392011"/>
    <lineage>
        <taxon>Bacteria</taxon>
        <taxon>Bacillati</taxon>
        <taxon>Bacillota</taxon>
        <taxon>Bacilli</taxon>
        <taxon>Bacillales</taxon>
        <taxon>Alicyclobacillaceae</taxon>
        <taxon>Alicyclobacillus</taxon>
    </lineage>
</organism>
<accession>A0ABY6ZMP2</accession>
<dbReference type="Pfam" id="PF07561">
    <property type="entry name" value="DUF1540"/>
    <property type="match status" value="1"/>
</dbReference>
<protein>
    <submittedName>
        <fullName evidence="2">DUF1540 domain-containing protein</fullName>
    </submittedName>
</protein>
<proteinExistence type="predicted"/>
<evidence type="ECO:0000313" key="2">
    <source>
        <dbReference type="EMBL" id="WAH43364.1"/>
    </source>
</evidence>
<dbReference type="Proteomes" id="UP001164761">
    <property type="component" value="Chromosome"/>
</dbReference>
<gene>
    <name evidence="2" type="ORF">NZD89_08230</name>
</gene>
<keyword evidence="3" id="KW-1185">Reference proteome</keyword>
<reference evidence="2" key="1">
    <citation type="submission" date="2022-08" db="EMBL/GenBank/DDBJ databases">
        <title>Alicyclobacillus fastidiosus DSM 17978, complete genome.</title>
        <authorList>
            <person name="Wang Q."/>
            <person name="Cai R."/>
            <person name="Wang Z."/>
        </authorList>
    </citation>
    <scope>NUCLEOTIDE SEQUENCE</scope>
    <source>
        <strain evidence="2">DSM 17978</strain>
    </source>
</reference>
<sequence>MQVDVKCSVANCEYWAKGNNCVASSILVSVDKHANMDTSVEFGMLDGHHKDTASDSADTCCHTFRAKSS</sequence>
<feature type="domain" description="DUF1540" evidence="1">
    <location>
        <begin position="5"/>
        <end position="64"/>
    </location>
</feature>
<dbReference type="EMBL" id="CP104067">
    <property type="protein sequence ID" value="WAH43364.1"/>
    <property type="molecule type" value="Genomic_DNA"/>
</dbReference>